<dbReference type="GO" id="GO:0006355">
    <property type="term" value="P:regulation of DNA-templated transcription"/>
    <property type="evidence" value="ECO:0007669"/>
    <property type="project" value="InterPro"/>
</dbReference>
<dbReference type="PANTHER" id="PTHR16305">
    <property type="entry name" value="TESTICULAR SOLUBLE ADENYLYL CYCLASE"/>
    <property type="match status" value="1"/>
</dbReference>
<dbReference type="SUPFAM" id="SSF52540">
    <property type="entry name" value="P-loop containing nucleoside triphosphate hydrolases"/>
    <property type="match status" value="1"/>
</dbReference>
<dbReference type="PROSITE" id="PS50043">
    <property type="entry name" value="HTH_LUXR_2"/>
    <property type="match status" value="1"/>
</dbReference>
<dbReference type="SUPFAM" id="SSF48452">
    <property type="entry name" value="TPR-like"/>
    <property type="match status" value="2"/>
</dbReference>
<dbReference type="Gene3D" id="3.40.50.300">
    <property type="entry name" value="P-loop containing nucleotide triphosphate hydrolases"/>
    <property type="match status" value="1"/>
</dbReference>
<proteinExistence type="predicted"/>
<dbReference type="OrthoDB" id="3197423at2"/>
<evidence type="ECO:0000313" key="5">
    <source>
        <dbReference type="Proteomes" id="UP000005143"/>
    </source>
</evidence>
<dbReference type="PANTHER" id="PTHR16305:SF35">
    <property type="entry name" value="TRANSCRIPTIONAL ACTIVATOR DOMAIN"/>
    <property type="match status" value="1"/>
</dbReference>
<dbReference type="InterPro" id="IPR000792">
    <property type="entry name" value="Tscrpt_reg_LuxR_C"/>
</dbReference>
<dbReference type="InterPro" id="IPR027417">
    <property type="entry name" value="P-loop_NTPase"/>
</dbReference>
<dbReference type="Pfam" id="PF13191">
    <property type="entry name" value="AAA_16"/>
    <property type="match status" value="1"/>
</dbReference>
<dbReference type="Pfam" id="PF00196">
    <property type="entry name" value="GerE"/>
    <property type="match status" value="1"/>
</dbReference>
<keyword evidence="2" id="KW-0067">ATP-binding</keyword>
<name>H0EAI6_9ACTN</name>
<dbReference type="GO" id="GO:0005737">
    <property type="term" value="C:cytoplasm"/>
    <property type="evidence" value="ECO:0007669"/>
    <property type="project" value="TreeGrafter"/>
</dbReference>
<dbReference type="SUPFAM" id="SSF46894">
    <property type="entry name" value="C-terminal effector domain of the bipartite response regulators"/>
    <property type="match status" value="1"/>
</dbReference>
<keyword evidence="1" id="KW-0547">Nucleotide-binding</keyword>
<dbReference type="RefSeq" id="WP_007578323.1">
    <property type="nucleotide sequence ID" value="NZ_AGUD01000295.1"/>
</dbReference>
<sequence>MLPLTERDRELALLRERIDRLARDRRGGAVLVTGPPGVGKTALLEAAGDRAALAGVDIAGVAGREIEQTLALGVVERLIGPVVDARGAVAGGPTLAALADQGHDDHVRAASAISRLLEGLVAERPLVACVDDLQWADDESVEVLCWLLEEWAGEVPVLFVLGLRDGDATATVAERIGAAGADRLRPLPLSATGVGILLAGHGAAVDERTVRELRARTNGVPFFVVELARHLGGAGQADGIPATVQEAIGRRLAALDGDALATIRMLAVLDVAEPAVVAEAMARPLPTVEAAGQRLRHHGLLDDSGAFEHPLVREAIHAGIPPSTRTVLHGRAARALLARGDRRGAAVHALASAPTGDAAIVAALRAEAAAARRDGSAEHAIRLLRRAIEEPPGHEALAELFEELADLLIGLGHFDEAVAAARRLRGLDGDGRGTHAFRAELLEARALTASGRAALALPRLRRLLGDRQRSWAPEERLEAEALLTTAAAVTLPGFGGWTPAEITPYEEAFAVAPMLAWSTLGMRARYEYLVHGDRATVVDLSRRGLVPPADAAMSPIVTVHMSLGATGLVACGLPHEALALLSPELDRTRATCSRLAVALLLVGQATARFAVGDLRRCEEEVTEFRQLPGAPQWDTMMLPLLCQCLREQGRYDEAEAAVTAVLDDSDPQHRARARHAHGQLLLARGADHEALQTFDGIRADEQRDPALAVPHRTWRGGAALALLRLGRVDEARALAAEHLEHAAWWDAAPLIGEAHRVMGEVAGDPAIVERALPTLEQHGIHLELAHCLFAAGRLHRRAGRRSVAADRIDEALRIARRCGAHALVDAASSELAVLRSRPQPLAFSGLDALTAAERRVARLAVEGLTSERIAGTLFVSRRTVENHLGRAYRKLDVAGREELRARLAEGAFVDAGGRS</sequence>
<evidence type="ECO:0000313" key="4">
    <source>
        <dbReference type="EMBL" id="EHN09313.1"/>
    </source>
</evidence>
<dbReference type="PRINTS" id="PR00038">
    <property type="entry name" value="HTHLUXR"/>
</dbReference>
<organism evidence="4 5">
    <name type="scientific">Patulibacter medicamentivorans</name>
    <dbReference type="NCBI Taxonomy" id="1097667"/>
    <lineage>
        <taxon>Bacteria</taxon>
        <taxon>Bacillati</taxon>
        <taxon>Actinomycetota</taxon>
        <taxon>Thermoleophilia</taxon>
        <taxon>Solirubrobacterales</taxon>
        <taxon>Patulibacteraceae</taxon>
        <taxon>Patulibacter</taxon>
    </lineage>
</organism>
<protein>
    <submittedName>
        <fullName evidence="4">Transcriptional regulatory protein</fullName>
    </submittedName>
</protein>
<feature type="domain" description="HTH luxR-type" evidence="3">
    <location>
        <begin position="842"/>
        <end position="907"/>
    </location>
</feature>
<dbReference type="InterPro" id="IPR036388">
    <property type="entry name" value="WH-like_DNA-bd_sf"/>
</dbReference>
<dbReference type="InterPro" id="IPR011990">
    <property type="entry name" value="TPR-like_helical_dom_sf"/>
</dbReference>
<keyword evidence="5" id="KW-1185">Reference proteome</keyword>
<dbReference type="SMART" id="SM00421">
    <property type="entry name" value="HTH_LUXR"/>
    <property type="match status" value="1"/>
</dbReference>
<dbReference type="CDD" id="cd06170">
    <property type="entry name" value="LuxR_C_like"/>
    <property type="match status" value="1"/>
</dbReference>
<comment type="caution">
    <text evidence="4">The sequence shown here is derived from an EMBL/GenBank/DDBJ whole genome shotgun (WGS) entry which is preliminary data.</text>
</comment>
<evidence type="ECO:0000256" key="1">
    <source>
        <dbReference type="ARBA" id="ARBA00022741"/>
    </source>
</evidence>
<accession>H0EAI6</accession>
<evidence type="ECO:0000256" key="2">
    <source>
        <dbReference type="ARBA" id="ARBA00022840"/>
    </source>
</evidence>
<dbReference type="GO" id="GO:0004016">
    <property type="term" value="F:adenylate cyclase activity"/>
    <property type="evidence" value="ECO:0007669"/>
    <property type="project" value="TreeGrafter"/>
</dbReference>
<gene>
    <name evidence="4" type="ORF">PAI11_38600</name>
</gene>
<dbReference type="Proteomes" id="UP000005143">
    <property type="component" value="Unassembled WGS sequence"/>
</dbReference>
<dbReference type="AlphaFoldDB" id="H0EAI6"/>
<dbReference type="InterPro" id="IPR041664">
    <property type="entry name" value="AAA_16"/>
</dbReference>
<dbReference type="Gene3D" id="1.10.10.10">
    <property type="entry name" value="Winged helix-like DNA-binding domain superfamily/Winged helix DNA-binding domain"/>
    <property type="match status" value="1"/>
</dbReference>
<dbReference type="GO" id="GO:0005524">
    <property type="term" value="F:ATP binding"/>
    <property type="evidence" value="ECO:0007669"/>
    <property type="project" value="UniProtKB-KW"/>
</dbReference>
<dbReference type="Gene3D" id="1.25.40.10">
    <property type="entry name" value="Tetratricopeptide repeat domain"/>
    <property type="match status" value="2"/>
</dbReference>
<dbReference type="PROSITE" id="PS00622">
    <property type="entry name" value="HTH_LUXR_1"/>
    <property type="match status" value="1"/>
</dbReference>
<dbReference type="InterPro" id="IPR016032">
    <property type="entry name" value="Sig_transdc_resp-reg_C-effctor"/>
</dbReference>
<evidence type="ECO:0000259" key="3">
    <source>
        <dbReference type="PROSITE" id="PS50043"/>
    </source>
</evidence>
<dbReference type="GO" id="GO:0003677">
    <property type="term" value="F:DNA binding"/>
    <property type="evidence" value="ECO:0007669"/>
    <property type="project" value="InterPro"/>
</dbReference>
<dbReference type="EMBL" id="AGUD01000295">
    <property type="protein sequence ID" value="EHN09313.1"/>
    <property type="molecule type" value="Genomic_DNA"/>
</dbReference>
<reference evidence="4 5" key="1">
    <citation type="journal article" date="2013" name="Biodegradation">
        <title>Quantitative proteomic analysis of ibuprofen-degrading Patulibacter sp. strain I11.</title>
        <authorList>
            <person name="Almeida B."/>
            <person name="Kjeldal H."/>
            <person name="Lolas I."/>
            <person name="Knudsen A.D."/>
            <person name="Carvalho G."/>
            <person name="Nielsen K.L."/>
            <person name="Barreto Crespo M.T."/>
            <person name="Stensballe A."/>
            <person name="Nielsen J.L."/>
        </authorList>
    </citation>
    <scope>NUCLEOTIDE SEQUENCE [LARGE SCALE GENOMIC DNA]</scope>
    <source>
        <strain evidence="4 5">I11</strain>
    </source>
</reference>